<sequence length="35" mass="4354">MFLLLLFVWFQKPTVLCYTDIVMYMFFFPMIVKVK</sequence>
<proteinExistence type="predicted"/>
<dbReference type="AlphaFoldDB" id="A0A0E9WNW4"/>
<organism evidence="1">
    <name type="scientific">Anguilla anguilla</name>
    <name type="common">European freshwater eel</name>
    <name type="synonym">Muraena anguilla</name>
    <dbReference type="NCBI Taxonomy" id="7936"/>
    <lineage>
        <taxon>Eukaryota</taxon>
        <taxon>Metazoa</taxon>
        <taxon>Chordata</taxon>
        <taxon>Craniata</taxon>
        <taxon>Vertebrata</taxon>
        <taxon>Euteleostomi</taxon>
        <taxon>Actinopterygii</taxon>
        <taxon>Neopterygii</taxon>
        <taxon>Teleostei</taxon>
        <taxon>Anguilliformes</taxon>
        <taxon>Anguillidae</taxon>
        <taxon>Anguilla</taxon>
    </lineage>
</organism>
<protein>
    <submittedName>
        <fullName evidence="1">Uncharacterized protein</fullName>
    </submittedName>
</protein>
<reference evidence="1" key="1">
    <citation type="submission" date="2014-11" db="EMBL/GenBank/DDBJ databases">
        <authorList>
            <person name="Amaro Gonzalez C."/>
        </authorList>
    </citation>
    <scope>NUCLEOTIDE SEQUENCE</scope>
</reference>
<name>A0A0E9WNW4_ANGAN</name>
<reference evidence="1" key="2">
    <citation type="journal article" date="2015" name="Fish Shellfish Immunol.">
        <title>Early steps in the European eel (Anguilla anguilla)-Vibrio vulnificus interaction in the gills: Role of the RtxA13 toxin.</title>
        <authorList>
            <person name="Callol A."/>
            <person name="Pajuelo D."/>
            <person name="Ebbesson L."/>
            <person name="Teles M."/>
            <person name="MacKenzie S."/>
            <person name="Amaro C."/>
        </authorList>
    </citation>
    <scope>NUCLEOTIDE SEQUENCE</scope>
</reference>
<evidence type="ECO:0000313" key="1">
    <source>
        <dbReference type="EMBL" id="JAH91158.1"/>
    </source>
</evidence>
<dbReference type="EMBL" id="GBXM01017419">
    <property type="protein sequence ID" value="JAH91158.1"/>
    <property type="molecule type" value="Transcribed_RNA"/>
</dbReference>
<accession>A0A0E9WNW4</accession>